<dbReference type="Gene3D" id="3.30.70.1350">
    <property type="entry name" value="Cation efflux protein, cytoplasmic domain"/>
    <property type="match status" value="1"/>
</dbReference>
<evidence type="ECO:0000256" key="1">
    <source>
        <dbReference type="ARBA" id="ARBA00004141"/>
    </source>
</evidence>
<keyword evidence="2" id="KW-0813">Transport</keyword>
<evidence type="ECO:0000313" key="11">
    <source>
        <dbReference type="Proteomes" id="UP000006565"/>
    </source>
</evidence>
<evidence type="ECO:0000256" key="3">
    <source>
        <dbReference type="ARBA" id="ARBA00022692"/>
    </source>
</evidence>
<sequence length="319" mass="35587">MFKGDLRQKTKKRPALFSSSDPRSITASKAFILSMSLTVFIGISEIILWHLSENELFYIEGFGNLVWVIPDAVLLAMILLGGHKADFRMHFGYQRIETLTMFVFTLAVALYVLYFFFETLFFPSPELNADYGPVTVIFSLIVIGLLCLLYRYIRGVGKRLNSQILLLDSVVIKADIACMAIILVSGLIQVVAPSLLMIHTILTLLVAMGLFIYSVGECLGAAKELIDANPSMHVMNLTEKITEELPEVLFISDHRIRSFGGAISVDITIETDPDITVREAYEISEKIEERIRSAVENVLEVRVRVTPAGAFLAKEASDL</sequence>
<dbReference type="PANTHER" id="PTHR43840:SF15">
    <property type="entry name" value="MITOCHONDRIAL METAL TRANSPORTER 1-RELATED"/>
    <property type="match status" value="1"/>
</dbReference>
<dbReference type="GO" id="GO:0008324">
    <property type="term" value="F:monoatomic cation transmembrane transporter activity"/>
    <property type="evidence" value="ECO:0007669"/>
    <property type="project" value="InterPro"/>
</dbReference>
<keyword evidence="11" id="KW-1185">Reference proteome</keyword>
<dbReference type="Gene3D" id="1.20.1510.10">
    <property type="entry name" value="Cation efflux protein transmembrane domain"/>
    <property type="match status" value="1"/>
</dbReference>
<name>E1RJS0_METP4</name>
<dbReference type="eggNOG" id="arCOG01474">
    <property type="taxonomic scope" value="Archaea"/>
</dbReference>
<feature type="transmembrane region" description="Helical" evidence="7">
    <location>
        <begin position="194"/>
        <end position="213"/>
    </location>
</feature>
<evidence type="ECO:0000313" key="10">
    <source>
        <dbReference type="EMBL" id="ADN35717.1"/>
    </source>
</evidence>
<evidence type="ECO:0000256" key="6">
    <source>
        <dbReference type="SAM" id="MobiDB-lite"/>
    </source>
</evidence>
<keyword evidence="5 7" id="KW-0472">Membrane</keyword>
<evidence type="ECO:0000259" key="8">
    <source>
        <dbReference type="Pfam" id="PF01545"/>
    </source>
</evidence>
<dbReference type="PANTHER" id="PTHR43840">
    <property type="entry name" value="MITOCHONDRIAL METAL TRANSPORTER 1-RELATED"/>
    <property type="match status" value="1"/>
</dbReference>
<evidence type="ECO:0000259" key="9">
    <source>
        <dbReference type="Pfam" id="PF16916"/>
    </source>
</evidence>
<dbReference type="EMBL" id="CP002117">
    <property type="protein sequence ID" value="ADN35717.1"/>
    <property type="molecule type" value="Genomic_DNA"/>
</dbReference>
<dbReference type="OrthoDB" id="112317at2157"/>
<feature type="region of interest" description="Disordered" evidence="6">
    <location>
        <begin position="1"/>
        <end position="21"/>
    </location>
</feature>
<feature type="transmembrane region" description="Helical" evidence="7">
    <location>
        <begin position="165"/>
        <end position="188"/>
    </location>
</feature>
<dbReference type="InterPro" id="IPR027469">
    <property type="entry name" value="Cation_efflux_TMD_sf"/>
</dbReference>
<dbReference type="RefSeq" id="WP_013328895.1">
    <property type="nucleotide sequence ID" value="NC_014507.1"/>
</dbReference>
<feature type="transmembrane region" description="Helical" evidence="7">
    <location>
        <begin position="30"/>
        <end position="51"/>
    </location>
</feature>
<proteinExistence type="predicted"/>
<organism evidence="10 11">
    <name type="scientific">Methanolacinia petrolearia (strain DSM 11571 / OCM 486 / SEBR 4847)</name>
    <name type="common">Methanoplanus petrolearius</name>
    <dbReference type="NCBI Taxonomy" id="679926"/>
    <lineage>
        <taxon>Archaea</taxon>
        <taxon>Methanobacteriati</taxon>
        <taxon>Methanobacteriota</taxon>
        <taxon>Stenosarchaea group</taxon>
        <taxon>Methanomicrobia</taxon>
        <taxon>Methanomicrobiales</taxon>
        <taxon>Methanomicrobiaceae</taxon>
        <taxon>Methanolacinia</taxon>
    </lineage>
</organism>
<dbReference type="AlphaFoldDB" id="E1RJS0"/>
<keyword evidence="4 7" id="KW-1133">Transmembrane helix</keyword>
<feature type="transmembrane region" description="Helical" evidence="7">
    <location>
        <begin position="101"/>
        <end position="122"/>
    </location>
</feature>
<dbReference type="InterPro" id="IPR036837">
    <property type="entry name" value="Cation_efflux_CTD_sf"/>
</dbReference>
<evidence type="ECO:0000256" key="2">
    <source>
        <dbReference type="ARBA" id="ARBA00022448"/>
    </source>
</evidence>
<dbReference type="Proteomes" id="UP000006565">
    <property type="component" value="Chromosome"/>
</dbReference>
<evidence type="ECO:0000256" key="7">
    <source>
        <dbReference type="SAM" id="Phobius"/>
    </source>
</evidence>
<dbReference type="GO" id="GO:0016020">
    <property type="term" value="C:membrane"/>
    <property type="evidence" value="ECO:0007669"/>
    <property type="project" value="UniProtKB-SubCell"/>
</dbReference>
<dbReference type="InterPro" id="IPR058533">
    <property type="entry name" value="Cation_efflux_TM"/>
</dbReference>
<feature type="domain" description="Cation efflux protein cytoplasmic" evidence="9">
    <location>
        <begin position="239"/>
        <end position="307"/>
    </location>
</feature>
<reference evidence="10 11" key="1">
    <citation type="journal article" date="2010" name="Stand. Genomic Sci.">
        <title>Complete genome sequence of Methanoplanus petrolearius type strain (SEBR 4847).</title>
        <authorList>
            <person name="Brambilla E."/>
            <person name="Djao O.D."/>
            <person name="Daligault H."/>
            <person name="Lapidus A."/>
            <person name="Lucas S."/>
            <person name="Hammon N."/>
            <person name="Nolan M."/>
            <person name="Tice H."/>
            <person name="Cheng J.F."/>
            <person name="Han C."/>
            <person name="Tapia R."/>
            <person name="Goodwin L."/>
            <person name="Pitluck S."/>
            <person name="Liolios K."/>
            <person name="Ivanova N."/>
            <person name="Mavromatis K."/>
            <person name="Mikhailova N."/>
            <person name="Pati A."/>
            <person name="Chen A."/>
            <person name="Palaniappan K."/>
            <person name="Land M."/>
            <person name="Hauser L."/>
            <person name="Chang Y.J."/>
            <person name="Jeffries C.D."/>
            <person name="Rohde M."/>
            <person name="Spring S."/>
            <person name="Sikorski J."/>
            <person name="Goker M."/>
            <person name="Woyke T."/>
            <person name="Bristow J."/>
            <person name="Eisen J.A."/>
            <person name="Markowitz V."/>
            <person name="Hugenholtz P."/>
            <person name="Kyrpides N.C."/>
            <person name="Klenk H.P."/>
        </authorList>
    </citation>
    <scope>NUCLEOTIDE SEQUENCE [LARGE SCALE GENOMIC DNA]</scope>
    <source>
        <strain evidence="11">DSM 11571 / OCM 486 / SEBR 4847</strain>
    </source>
</reference>
<dbReference type="Pfam" id="PF16916">
    <property type="entry name" value="ZT_dimer"/>
    <property type="match status" value="1"/>
</dbReference>
<evidence type="ECO:0000256" key="5">
    <source>
        <dbReference type="ARBA" id="ARBA00023136"/>
    </source>
</evidence>
<protein>
    <submittedName>
        <fullName evidence="10">Cation diffusion facilitator family transporter</fullName>
    </submittedName>
</protein>
<dbReference type="InterPro" id="IPR050291">
    <property type="entry name" value="CDF_Transporter"/>
</dbReference>
<dbReference type="GeneID" id="9743410"/>
<dbReference type="SUPFAM" id="SSF161111">
    <property type="entry name" value="Cation efflux protein transmembrane domain-like"/>
    <property type="match status" value="1"/>
</dbReference>
<feature type="domain" description="Cation efflux protein transmembrane" evidence="8">
    <location>
        <begin position="32"/>
        <end position="225"/>
    </location>
</feature>
<gene>
    <name evidence="10" type="ordered locus">Mpet_0950</name>
</gene>
<accession>E1RJS0</accession>
<dbReference type="KEGG" id="mpi:Mpet_0950"/>
<dbReference type="SUPFAM" id="SSF160240">
    <property type="entry name" value="Cation efflux protein cytoplasmic domain-like"/>
    <property type="match status" value="1"/>
</dbReference>
<comment type="subcellular location">
    <subcellularLocation>
        <location evidence="1">Membrane</location>
        <topology evidence="1">Multi-pass membrane protein</topology>
    </subcellularLocation>
</comment>
<dbReference type="STRING" id="679926.Mpet_0950"/>
<dbReference type="Pfam" id="PF01545">
    <property type="entry name" value="Cation_efflux"/>
    <property type="match status" value="1"/>
</dbReference>
<keyword evidence="3 7" id="KW-0812">Transmembrane</keyword>
<feature type="transmembrane region" description="Helical" evidence="7">
    <location>
        <begin position="134"/>
        <end position="153"/>
    </location>
</feature>
<dbReference type="InterPro" id="IPR027470">
    <property type="entry name" value="Cation_efflux_CTD"/>
</dbReference>
<feature type="transmembrane region" description="Helical" evidence="7">
    <location>
        <begin position="57"/>
        <end position="80"/>
    </location>
</feature>
<dbReference type="HOGENOM" id="CLU_870482_0_0_2"/>
<evidence type="ECO:0000256" key="4">
    <source>
        <dbReference type="ARBA" id="ARBA00022989"/>
    </source>
</evidence>